<sequence length="159" mass="17358">MGRGRSPPTSSPSKPIQHHGVRRRPPNAESRQAVLDVLPDILTFQILPAVWGDKDRPYDRGDGSGFPSYALRFNGATDIILFRVNWTDLDAAVVIAKMFAGGVFGRAPKHPFGQCATRRPRKCGHCCRAGATPGALSPSRSSAATSRTGTRWFRKTNSR</sequence>
<organism evidence="2 3">
    <name type="scientific">Apiospora rasikravindrae</name>
    <dbReference type="NCBI Taxonomy" id="990691"/>
    <lineage>
        <taxon>Eukaryota</taxon>
        <taxon>Fungi</taxon>
        <taxon>Dikarya</taxon>
        <taxon>Ascomycota</taxon>
        <taxon>Pezizomycotina</taxon>
        <taxon>Sordariomycetes</taxon>
        <taxon>Xylariomycetidae</taxon>
        <taxon>Amphisphaeriales</taxon>
        <taxon>Apiosporaceae</taxon>
        <taxon>Apiospora</taxon>
    </lineage>
</organism>
<gene>
    <name evidence="2" type="ORF">PG993_009137</name>
</gene>
<feature type="compositionally biased region" description="Basic residues" evidence="1">
    <location>
        <begin position="16"/>
        <end position="25"/>
    </location>
</feature>
<evidence type="ECO:0000256" key="1">
    <source>
        <dbReference type="SAM" id="MobiDB-lite"/>
    </source>
</evidence>
<feature type="compositionally biased region" description="Low complexity" evidence="1">
    <location>
        <begin position="1"/>
        <end position="15"/>
    </location>
</feature>
<dbReference type="Proteomes" id="UP001444661">
    <property type="component" value="Unassembled WGS sequence"/>
</dbReference>
<evidence type="ECO:0000313" key="3">
    <source>
        <dbReference type="Proteomes" id="UP001444661"/>
    </source>
</evidence>
<proteinExistence type="predicted"/>
<dbReference type="EMBL" id="JAQQWK010000009">
    <property type="protein sequence ID" value="KAK8034142.1"/>
    <property type="molecule type" value="Genomic_DNA"/>
</dbReference>
<comment type="caution">
    <text evidence="2">The sequence shown here is derived from an EMBL/GenBank/DDBJ whole genome shotgun (WGS) entry which is preliminary data.</text>
</comment>
<protein>
    <submittedName>
        <fullName evidence="2">Uncharacterized protein</fullName>
    </submittedName>
</protein>
<feature type="region of interest" description="Disordered" evidence="1">
    <location>
        <begin position="133"/>
        <end position="159"/>
    </location>
</feature>
<reference evidence="2 3" key="1">
    <citation type="submission" date="2023-01" db="EMBL/GenBank/DDBJ databases">
        <title>Analysis of 21 Apiospora genomes using comparative genomics revels a genus with tremendous synthesis potential of carbohydrate active enzymes and secondary metabolites.</title>
        <authorList>
            <person name="Sorensen T."/>
        </authorList>
    </citation>
    <scope>NUCLEOTIDE SEQUENCE [LARGE SCALE GENOMIC DNA]</scope>
    <source>
        <strain evidence="2 3">CBS 33761</strain>
    </source>
</reference>
<accession>A0ABR1SIJ9</accession>
<feature type="region of interest" description="Disordered" evidence="1">
    <location>
        <begin position="1"/>
        <end position="28"/>
    </location>
</feature>
<keyword evidence="3" id="KW-1185">Reference proteome</keyword>
<feature type="compositionally biased region" description="Low complexity" evidence="1">
    <location>
        <begin position="135"/>
        <end position="151"/>
    </location>
</feature>
<name>A0ABR1SIJ9_9PEZI</name>
<evidence type="ECO:0000313" key="2">
    <source>
        <dbReference type="EMBL" id="KAK8034142.1"/>
    </source>
</evidence>